<dbReference type="Pfam" id="PF00487">
    <property type="entry name" value="FA_desaturase"/>
    <property type="match status" value="1"/>
</dbReference>
<evidence type="ECO:0000256" key="10">
    <source>
        <dbReference type="ARBA" id="ARBA00023136"/>
    </source>
</evidence>
<evidence type="ECO:0000256" key="13">
    <source>
        <dbReference type="SAM" id="Phobius"/>
    </source>
</evidence>
<feature type="coiled-coil region" evidence="12">
    <location>
        <begin position="301"/>
        <end position="328"/>
    </location>
</feature>
<gene>
    <name evidence="15" type="ORF">CH357_16030</name>
</gene>
<dbReference type="PRINTS" id="PR00075">
    <property type="entry name" value="FACDDSATRASE"/>
</dbReference>
<feature type="transmembrane region" description="Helical" evidence="13">
    <location>
        <begin position="153"/>
        <end position="182"/>
    </location>
</feature>
<evidence type="ECO:0000256" key="3">
    <source>
        <dbReference type="ARBA" id="ARBA00022516"/>
    </source>
</evidence>
<evidence type="ECO:0000256" key="5">
    <source>
        <dbReference type="ARBA" id="ARBA00022832"/>
    </source>
</evidence>
<evidence type="ECO:0000256" key="7">
    <source>
        <dbReference type="ARBA" id="ARBA00023002"/>
    </source>
</evidence>
<proteinExistence type="inferred from homology"/>
<dbReference type="EMBL" id="NPDN01000008">
    <property type="protein sequence ID" value="PJZ24568.1"/>
    <property type="molecule type" value="Genomic_DNA"/>
</dbReference>
<dbReference type="GO" id="GO:0016717">
    <property type="term" value="F:oxidoreductase activity, acting on paired donors, with oxidation of a pair of donors resulting in the reduction of molecular oxygen to two molecules of water"/>
    <property type="evidence" value="ECO:0007669"/>
    <property type="project" value="InterPro"/>
</dbReference>
<keyword evidence="12" id="KW-0175">Coiled coil</keyword>
<feature type="transmembrane region" description="Helical" evidence="13">
    <location>
        <begin position="38"/>
        <end position="60"/>
    </location>
</feature>
<evidence type="ECO:0000256" key="6">
    <source>
        <dbReference type="ARBA" id="ARBA00022989"/>
    </source>
</evidence>
<keyword evidence="5" id="KW-0276">Fatty acid metabolism</keyword>
<dbReference type="InterPro" id="IPR005804">
    <property type="entry name" value="FA_desaturase_dom"/>
</dbReference>
<comment type="similarity">
    <text evidence="2">Belongs to the fatty acid desaturase type 2 family.</text>
</comment>
<keyword evidence="7" id="KW-0560">Oxidoreductase</keyword>
<dbReference type="RefSeq" id="WP_100707769.1">
    <property type="nucleotide sequence ID" value="NZ_NPDL01000007.1"/>
</dbReference>
<evidence type="ECO:0000259" key="14">
    <source>
        <dbReference type="Pfam" id="PF00487"/>
    </source>
</evidence>
<evidence type="ECO:0000256" key="1">
    <source>
        <dbReference type="ARBA" id="ARBA00004141"/>
    </source>
</evidence>
<comment type="caution">
    <text evidence="15">The sequence shown here is derived from an EMBL/GenBank/DDBJ whole genome shotgun (WGS) entry which is preliminary data.</text>
</comment>
<evidence type="ECO:0000256" key="12">
    <source>
        <dbReference type="SAM" id="Coils"/>
    </source>
</evidence>
<keyword evidence="3" id="KW-0444">Lipid biosynthesis</keyword>
<dbReference type="OrthoDB" id="19906at2"/>
<evidence type="ECO:0000256" key="9">
    <source>
        <dbReference type="ARBA" id="ARBA00023098"/>
    </source>
</evidence>
<dbReference type="AlphaFoldDB" id="A0A2M9XA36"/>
<keyword evidence="4 13" id="KW-0812">Transmembrane</keyword>
<dbReference type="Proteomes" id="UP000232196">
    <property type="component" value="Unassembled WGS sequence"/>
</dbReference>
<evidence type="ECO:0000256" key="4">
    <source>
        <dbReference type="ARBA" id="ARBA00022692"/>
    </source>
</evidence>
<evidence type="ECO:0000256" key="11">
    <source>
        <dbReference type="ARBA" id="ARBA00023160"/>
    </source>
</evidence>
<keyword evidence="11" id="KW-0275">Fatty acid biosynthesis</keyword>
<evidence type="ECO:0000313" key="16">
    <source>
        <dbReference type="Proteomes" id="UP000232196"/>
    </source>
</evidence>
<feature type="domain" description="Fatty acid desaturase" evidence="14">
    <location>
        <begin position="40"/>
        <end position="256"/>
    </location>
</feature>
<keyword evidence="10 13" id="KW-0472">Membrane</keyword>
<sequence>MEQTKKKYALKTTIFLIATPIIGVIGTGALLFTRGIPLNTWLVYLFMTAATGLAITGGYHRLFSHRAYKASLPVKLFYLLFGAAAFQQSVIEWSSDHRIHHRFVDKEEDPYAITKGFWYAHILWLFENRDHRTPVNVNDLYEDKWVKFQDDHYYPIAIFMGFLFPTLLCALWGDALGGLLLAGSLRIAVNHHMTFFINSLAHYKGDQPFSDKHTAKDNWLIALFTFGEGYHNFHHEFQADYRNGIRWFDYDPTKWLINTFAFFGLASDRKTISEEQILRKKMVMEEKALRDKLEAKSQTLNQGFEERLEALRNSVQESQARMINLKSVKEEAGKKAVKEAESEYKVALNTWKRFVSGDLAPV</sequence>
<keyword evidence="6 13" id="KW-1133">Transmembrane helix</keyword>
<dbReference type="PANTHER" id="PTHR11351">
    <property type="entry name" value="ACYL-COA DESATURASE"/>
    <property type="match status" value="1"/>
</dbReference>
<evidence type="ECO:0000313" key="15">
    <source>
        <dbReference type="EMBL" id="PJZ24568.1"/>
    </source>
</evidence>
<keyword evidence="16" id="KW-1185">Reference proteome</keyword>
<comment type="subcellular location">
    <subcellularLocation>
        <location evidence="1">Membrane</location>
        <topology evidence="1">Multi-pass membrane protein</topology>
    </subcellularLocation>
</comment>
<dbReference type="CDD" id="cd03505">
    <property type="entry name" value="Delta9-FADS-like"/>
    <property type="match status" value="1"/>
</dbReference>
<name>A0A2M9XA36_9LEPT</name>
<dbReference type="PANTHER" id="PTHR11351:SF31">
    <property type="entry name" value="DESATURASE 1, ISOFORM A-RELATED"/>
    <property type="match status" value="1"/>
</dbReference>
<feature type="transmembrane region" description="Helical" evidence="13">
    <location>
        <begin position="12"/>
        <end position="32"/>
    </location>
</feature>
<reference evidence="15 16" key="1">
    <citation type="submission" date="2017-07" db="EMBL/GenBank/DDBJ databases">
        <title>Leptospira spp. isolated from tropical soils.</title>
        <authorList>
            <person name="Thibeaux R."/>
            <person name="Iraola G."/>
            <person name="Ferres I."/>
            <person name="Bierque E."/>
            <person name="Girault D."/>
            <person name="Soupe-Gilbert M.-E."/>
            <person name="Picardeau M."/>
            <person name="Goarant C."/>
        </authorList>
    </citation>
    <scope>NUCLEOTIDE SEQUENCE [LARGE SCALE GENOMIC DNA]</scope>
    <source>
        <strain evidence="15 16">MCA1-C-A1</strain>
    </source>
</reference>
<accession>A0A2M9XA36</accession>
<organism evidence="15 16">
    <name type="scientific">Leptospira hartskeerlii</name>
    <dbReference type="NCBI Taxonomy" id="2023177"/>
    <lineage>
        <taxon>Bacteria</taxon>
        <taxon>Pseudomonadati</taxon>
        <taxon>Spirochaetota</taxon>
        <taxon>Spirochaetia</taxon>
        <taxon>Leptospirales</taxon>
        <taxon>Leptospiraceae</taxon>
        <taxon>Leptospira</taxon>
    </lineage>
</organism>
<keyword evidence="8" id="KW-0408">Iron</keyword>
<evidence type="ECO:0000256" key="8">
    <source>
        <dbReference type="ARBA" id="ARBA00023004"/>
    </source>
</evidence>
<protein>
    <submittedName>
        <fullName evidence="15">Fatty acid desaturase</fullName>
    </submittedName>
</protein>
<keyword evidence="9" id="KW-0443">Lipid metabolism</keyword>
<dbReference type="InterPro" id="IPR015876">
    <property type="entry name" value="Acyl-CoA_DS"/>
</dbReference>
<dbReference type="GO" id="GO:0006633">
    <property type="term" value="P:fatty acid biosynthetic process"/>
    <property type="evidence" value="ECO:0007669"/>
    <property type="project" value="UniProtKB-KW"/>
</dbReference>
<evidence type="ECO:0000256" key="2">
    <source>
        <dbReference type="ARBA" id="ARBA00008749"/>
    </source>
</evidence>
<dbReference type="GO" id="GO:0016020">
    <property type="term" value="C:membrane"/>
    <property type="evidence" value="ECO:0007669"/>
    <property type="project" value="UniProtKB-SubCell"/>
</dbReference>